<dbReference type="Gene3D" id="3.30.450.380">
    <property type="match status" value="1"/>
</dbReference>
<evidence type="ECO:0000256" key="2">
    <source>
        <dbReference type="SAM" id="MobiDB-lite"/>
    </source>
</evidence>
<protein>
    <submittedName>
        <fullName evidence="4">CpaF family protein</fullName>
    </submittedName>
</protein>
<organism evidence="4 5">
    <name type="scientific">Sphingomonas swuensis</name>
    <dbReference type="NCBI Taxonomy" id="977800"/>
    <lineage>
        <taxon>Bacteria</taxon>
        <taxon>Pseudomonadati</taxon>
        <taxon>Pseudomonadota</taxon>
        <taxon>Alphaproteobacteria</taxon>
        <taxon>Sphingomonadales</taxon>
        <taxon>Sphingomonadaceae</taxon>
        <taxon>Sphingomonas</taxon>
    </lineage>
</organism>
<name>A0ABP7SQQ9_9SPHN</name>
<gene>
    <name evidence="4" type="ORF">GCM10022280_12040</name>
</gene>
<dbReference type="Pfam" id="PF00437">
    <property type="entry name" value="T2SSE"/>
    <property type="match status" value="1"/>
</dbReference>
<evidence type="ECO:0000313" key="4">
    <source>
        <dbReference type="EMBL" id="GAA4015054.1"/>
    </source>
</evidence>
<evidence type="ECO:0000256" key="1">
    <source>
        <dbReference type="ARBA" id="ARBA00006611"/>
    </source>
</evidence>
<dbReference type="Proteomes" id="UP001500235">
    <property type="component" value="Unassembled WGS sequence"/>
</dbReference>
<evidence type="ECO:0000259" key="3">
    <source>
        <dbReference type="Pfam" id="PF00437"/>
    </source>
</evidence>
<dbReference type="InterPro" id="IPR027417">
    <property type="entry name" value="P-loop_NTPase"/>
</dbReference>
<comment type="similarity">
    <text evidence="1">Belongs to the GSP E family.</text>
</comment>
<keyword evidence="5" id="KW-1185">Reference proteome</keyword>
<sequence length="498" mass="54788">MNAFGKRGGMTGGGRPNFGVARPMKGGGSAGGEQFPPVEDVAPEPEPVEPGGPQLGAMDRLNIRMNGSAEAGSSKQEGFEASVHRIKEQVLPRLLERVDPEAAATLGKDELAEEFRPIISEVLTELKINLNRREQFALEKVLVDELLGLGPLEELLADPSVSDIMVNGPDQTFVERKGKLELAQIQFRDEEHLFQIAQRIVNKVGRRVDQTTPLADARLQDGSRVNVIIPPLSLRGTAISIRKFSEKPITLDMMRGFGSMSEKMATVLKIAGAARMNIVISGGTGSGKTTMLNALSKMIDPGERVITIEDAAELRLQQPHWLPLETRPPNLEGQGAITIRDLVINALRMRPDRIILGEIRGQECFDLLAAMNTGHDGSMATLHSNSPRECLARMENMVMMGDIKIPKEAISRQIADSVDLIVQVKRLRDGSRRTTNITEVIGMEGEVIVTQELFKFEYLDETAEGKIIGEYRSMGLRPYTLDKAKQFGFDQPYLEACL</sequence>
<dbReference type="PANTHER" id="PTHR30486:SF15">
    <property type="entry name" value="TYPE II_IV SECRETION SYSTEM ATPASE"/>
    <property type="match status" value="1"/>
</dbReference>
<dbReference type="PANTHER" id="PTHR30486">
    <property type="entry name" value="TWITCHING MOTILITY PROTEIN PILT"/>
    <property type="match status" value="1"/>
</dbReference>
<dbReference type="CDD" id="cd01130">
    <property type="entry name" value="VirB11-like_ATPase"/>
    <property type="match status" value="1"/>
</dbReference>
<feature type="domain" description="Bacterial type II secretion system protein E" evidence="3">
    <location>
        <begin position="148"/>
        <end position="424"/>
    </location>
</feature>
<dbReference type="RefSeq" id="WP_344706478.1">
    <property type="nucleotide sequence ID" value="NZ_BAABBQ010000001.1"/>
</dbReference>
<dbReference type="EMBL" id="BAABBQ010000001">
    <property type="protein sequence ID" value="GAA4015054.1"/>
    <property type="molecule type" value="Genomic_DNA"/>
</dbReference>
<dbReference type="InterPro" id="IPR050921">
    <property type="entry name" value="T4SS_GSP_E_ATPase"/>
</dbReference>
<proteinExistence type="inferred from homology"/>
<accession>A0ABP7SQQ9</accession>
<comment type="caution">
    <text evidence="4">The sequence shown here is derived from an EMBL/GenBank/DDBJ whole genome shotgun (WGS) entry which is preliminary data.</text>
</comment>
<dbReference type="Gene3D" id="3.40.50.300">
    <property type="entry name" value="P-loop containing nucleotide triphosphate hydrolases"/>
    <property type="match status" value="1"/>
</dbReference>
<feature type="compositionally biased region" description="Gly residues" evidence="2">
    <location>
        <begin position="1"/>
        <end position="16"/>
    </location>
</feature>
<feature type="region of interest" description="Disordered" evidence="2">
    <location>
        <begin position="1"/>
        <end position="49"/>
    </location>
</feature>
<reference evidence="5" key="1">
    <citation type="journal article" date="2019" name="Int. J. Syst. Evol. Microbiol.">
        <title>The Global Catalogue of Microorganisms (GCM) 10K type strain sequencing project: providing services to taxonomists for standard genome sequencing and annotation.</title>
        <authorList>
            <consortium name="The Broad Institute Genomics Platform"/>
            <consortium name="The Broad Institute Genome Sequencing Center for Infectious Disease"/>
            <person name="Wu L."/>
            <person name="Ma J."/>
        </authorList>
    </citation>
    <scope>NUCLEOTIDE SEQUENCE [LARGE SCALE GENOMIC DNA]</scope>
    <source>
        <strain evidence="5">JCM 17563</strain>
    </source>
</reference>
<evidence type="ECO:0000313" key="5">
    <source>
        <dbReference type="Proteomes" id="UP001500235"/>
    </source>
</evidence>
<dbReference type="SUPFAM" id="SSF52540">
    <property type="entry name" value="P-loop containing nucleoside triphosphate hydrolases"/>
    <property type="match status" value="1"/>
</dbReference>
<dbReference type="InterPro" id="IPR001482">
    <property type="entry name" value="T2SS/T4SS_dom"/>
</dbReference>